<dbReference type="STRING" id="574375.AZF08_07835"/>
<dbReference type="OrthoDB" id="1707820at2"/>
<dbReference type="Proteomes" id="UP000027778">
    <property type="component" value="Unassembled WGS sequence"/>
</dbReference>
<gene>
    <name evidence="1" type="ORF">BAGA_11500</name>
</gene>
<evidence type="ECO:0008006" key="3">
    <source>
        <dbReference type="Google" id="ProtNLM"/>
    </source>
</evidence>
<reference evidence="1 2" key="1">
    <citation type="submission" date="2014-06" db="EMBL/GenBank/DDBJ databases">
        <title>Draft genome sequence of Bacillus gaemokensis JCM 15801 (MCCC 1A00707).</title>
        <authorList>
            <person name="Lai Q."/>
            <person name="Liu Y."/>
            <person name="Shao Z."/>
        </authorList>
    </citation>
    <scope>NUCLEOTIDE SEQUENCE [LARGE SCALE GENOMIC DNA]</scope>
    <source>
        <strain evidence="1 2">JCM 15801</strain>
    </source>
</reference>
<evidence type="ECO:0000313" key="2">
    <source>
        <dbReference type="Proteomes" id="UP000027778"/>
    </source>
</evidence>
<evidence type="ECO:0000313" key="1">
    <source>
        <dbReference type="EMBL" id="KEK25251.1"/>
    </source>
</evidence>
<dbReference type="RefSeq" id="WP_006096499.1">
    <property type="nucleotide sequence ID" value="NZ_JOTM01000002.1"/>
</dbReference>
<dbReference type="AlphaFoldDB" id="A0A073KFF4"/>
<organism evidence="1 2">
    <name type="scientific">Bacillus gaemokensis</name>
    <dbReference type="NCBI Taxonomy" id="574375"/>
    <lineage>
        <taxon>Bacteria</taxon>
        <taxon>Bacillati</taxon>
        <taxon>Bacillota</taxon>
        <taxon>Bacilli</taxon>
        <taxon>Bacillales</taxon>
        <taxon>Bacillaceae</taxon>
        <taxon>Bacillus</taxon>
        <taxon>Bacillus cereus group</taxon>
    </lineage>
</organism>
<proteinExistence type="predicted"/>
<accession>A0A073KFF4</accession>
<name>A0A073KFF4_9BACI</name>
<protein>
    <recommendedName>
        <fullName evidence="3">Spore coat protein</fullName>
    </recommendedName>
</protein>
<keyword evidence="2" id="KW-1185">Reference proteome</keyword>
<sequence length="61" mass="6894">MPNLTELELENLRHLIGGHATVANKLDQYAQQCTDPQLKQMLQQDAQAARNTKQQLMSFLG</sequence>
<dbReference type="GeneID" id="34215128"/>
<dbReference type="EMBL" id="JOTM01000002">
    <property type="protein sequence ID" value="KEK25251.1"/>
    <property type="molecule type" value="Genomic_DNA"/>
</dbReference>
<dbReference type="eggNOG" id="ENOG503344G">
    <property type="taxonomic scope" value="Bacteria"/>
</dbReference>
<comment type="caution">
    <text evidence="1">The sequence shown here is derived from an EMBL/GenBank/DDBJ whole genome shotgun (WGS) entry which is preliminary data.</text>
</comment>